<comment type="caution">
    <text evidence="1">The sequence shown here is derived from an EMBL/GenBank/DDBJ whole genome shotgun (WGS) entry which is preliminary data.</text>
</comment>
<sequence length="482" mass="55224">MERIRRHALLTQPPFASLRRVRIDLRSDSIAAEKVFWMIVEKKKLHDIVAYPAHFAVWTNFRPTQKLMAYAYIELVNEIIDHLHDDDLTLKACALVCRAWLPASRSRIFHHITLEGKPGVSALKFPIWRGKTRHIRRLYAILSSTPEIVPCVRTAVIREGMVGREWMVREKTLVPILRMLNNVERFELERAAAMELAWAELPLELKGAVQHLLALPSLREVKLGMLALDDPKELLRILEGCRNLRLLHLYHLRLRGPMSYESIVEKDIPPARVDALIVGPRTSPEVVGCLLHPQFNMDMSSLRRLSLSISGNFAEYARLVSSAVALENLEIIFMSDVDLAAYQALPSSDRFDMSHNPYLRRLAVKFDVIQRQDDPLPWLNALFATFTTPNILEYIHIVYSLYLPEPYMDRSANTTIFDGWQAIDATLARPVLQSLRQVKLEFSLENPIGYGVAPRFLEEVDLKSPRLRARNVLVVEAFDTSG</sequence>
<reference evidence="1" key="1">
    <citation type="submission" date="2022-07" db="EMBL/GenBank/DDBJ databases">
        <title>The genome of Lyophyllum shimeji provides insight into the initial evolution of ectomycorrhizal fungal genome.</title>
        <authorList>
            <person name="Kobayashi Y."/>
            <person name="Shibata T."/>
            <person name="Hirakawa H."/>
            <person name="Shigenobu S."/>
            <person name="Nishiyama T."/>
            <person name="Yamada A."/>
            <person name="Hasebe M."/>
            <person name="Kawaguchi M."/>
        </authorList>
    </citation>
    <scope>NUCLEOTIDE SEQUENCE</scope>
    <source>
        <strain evidence="1">AT787</strain>
    </source>
</reference>
<evidence type="ECO:0000313" key="2">
    <source>
        <dbReference type="Proteomes" id="UP001063166"/>
    </source>
</evidence>
<protein>
    <recommendedName>
        <fullName evidence="3">F-box domain-containing protein</fullName>
    </recommendedName>
</protein>
<name>A0A9P3URK0_LYOSH</name>
<dbReference type="Proteomes" id="UP001063166">
    <property type="component" value="Unassembled WGS sequence"/>
</dbReference>
<dbReference type="AlphaFoldDB" id="A0A9P3URK0"/>
<keyword evidence="2" id="KW-1185">Reference proteome</keyword>
<accession>A0A9P3URK0</accession>
<dbReference type="OrthoDB" id="2788229at2759"/>
<evidence type="ECO:0000313" key="1">
    <source>
        <dbReference type="EMBL" id="GLB41425.1"/>
    </source>
</evidence>
<gene>
    <name evidence="1" type="ORF">LshimejAT787_1000250</name>
</gene>
<dbReference type="EMBL" id="BRPK01000010">
    <property type="protein sequence ID" value="GLB41425.1"/>
    <property type="molecule type" value="Genomic_DNA"/>
</dbReference>
<dbReference type="SUPFAM" id="SSF52047">
    <property type="entry name" value="RNI-like"/>
    <property type="match status" value="1"/>
</dbReference>
<organism evidence="1 2">
    <name type="scientific">Lyophyllum shimeji</name>
    <name type="common">Hon-shimeji</name>
    <name type="synonym">Tricholoma shimeji</name>
    <dbReference type="NCBI Taxonomy" id="47721"/>
    <lineage>
        <taxon>Eukaryota</taxon>
        <taxon>Fungi</taxon>
        <taxon>Dikarya</taxon>
        <taxon>Basidiomycota</taxon>
        <taxon>Agaricomycotina</taxon>
        <taxon>Agaricomycetes</taxon>
        <taxon>Agaricomycetidae</taxon>
        <taxon>Agaricales</taxon>
        <taxon>Tricholomatineae</taxon>
        <taxon>Lyophyllaceae</taxon>
        <taxon>Lyophyllum</taxon>
    </lineage>
</organism>
<evidence type="ECO:0008006" key="3">
    <source>
        <dbReference type="Google" id="ProtNLM"/>
    </source>
</evidence>
<proteinExistence type="predicted"/>